<keyword evidence="3" id="KW-1185">Reference proteome</keyword>
<feature type="signal peptide" evidence="1">
    <location>
        <begin position="1"/>
        <end position="23"/>
    </location>
</feature>
<evidence type="ECO:0000313" key="3">
    <source>
        <dbReference type="Proteomes" id="UP000008711"/>
    </source>
</evidence>
<feature type="chain" id="PRO_5002796053" evidence="1">
    <location>
        <begin position="24"/>
        <end position="141"/>
    </location>
</feature>
<name>B3P3A0_DROER</name>
<gene>
    <name evidence="2" type="primary">Dere\GG16302</name>
    <name evidence="2" type="ORF">Dere_GG16302</name>
</gene>
<reference evidence="2 3" key="1">
    <citation type="journal article" date="2007" name="Nature">
        <title>Evolution of genes and genomes on the Drosophila phylogeny.</title>
        <authorList>
            <consortium name="Drosophila 12 Genomes Consortium"/>
            <person name="Clark A.G."/>
            <person name="Eisen M.B."/>
            <person name="Smith D.R."/>
            <person name="Bergman C.M."/>
            <person name="Oliver B."/>
            <person name="Markow T.A."/>
            <person name="Kaufman T.C."/>
            <person name="Kellis M."/>
            <person name="Gelbart W."/>
            <person name="Iyer V.N."/>
            <person name="Pollard D.A."/>
            <person name="Sackton T.B."/>
            <person name="Larracuente A.M."/>
            <person name="Singh N.D."/>
            <person name="Abad J.P."/>
            <person name="Abt D.N."/>
            <person name="Adryan B."/>
            <person name="Aguade M."/>
            <person name="Akashi H."/>
            <person name="Anderson W.W."/>
            <person name="Aquadro C.F."/>
            <person name="Ardell D.H."/>
            <person name="Arguello R."/>
            <person name="Artieri C.G."/>
            <person name="Barbash D.A."/>
            <person name="Barker D."/>
            <person name="Barsanti P."/>
            <person name="Batterham P."/>
            <person name="Batzoglou S."/>
            <person name="Begun D."/>
            <person name="Bhutkar A."/>
            <person name="Blanco E."/>
            <person name="Bosak S.A."/>
            <person name="Bradley R.K."/>
            <person name="Brand A.D."/>
            <person name="Brent M.R."/>
            <person name="Brooks A.N."/>
            <person name="Brown R.H."/>
            <person name="Butlin R.K."/>
            <person name="Caggese C."/>
            <person name="Calvi B.R."/>
            <person name="Bernardo de Carvalho A."/>
            <person name="Caspi A."/>
            <person name="Castrezana S."/>
            <person name="Celniker S.E."/>
            <person name="Chang J.L."/>
            <person name="Chapple C."/>
            <person name="Chatterji S."/>
            <person name="Chinwalla A."/>
            <person name="Civetta A."/>
            <person name="Clifton S.W."/>
            <person name="Comeron J.M."/>
            <person name="Costello J.C."/>
            <person name="Coyne J.A."/>
            <person name="Daub J."/>
            <person name="David R.G."/>
            <person name="Delcher A.L."/>
            <person name="Delehaunty K."/>
            <person name="Do C.B."/>
            <person name="Ebling H."/>
            <person name="Edwards K."/>
            <person name="Eickbush T."/>
            <person name="Evans J.D."/>
            <person name="Filipski A."/>
            <person name="Findeiss S."/>
            <person name="Freyhult E."/>
            <person name="Fulton L."/>
            <person name="Fulton R."/>
            <person name="Garcia A.C."/>
            <person name="Gardiner A."/>
            <person name="Garfield D.A."/>
            <person name="Garvin B.E."/>
            <person name="Gibson G."/>
            <person name="Gilbert D."/>
            <person name="Gnerre S."/>
            <person name="Godfrey J."/>
            <person name="Good R."/>
            <person name="Gotea V."/>
            <person name="Gravely B."/>
            <person name="Greenberg A.J."/>
            <person name="Griffiths-Jones S."/>
            <person name="Gross S."/>
            <person name="Guigo R."/>
            <person name="Gustafson E.A."/>
            <person name="Haerty W."/>
            <person name="Hahn M.W."/>
            <person name="Halligan D.L."/>
            <person name="Halpern A.L."/>
            <person name="Halter G.M."/>
            <person name="Han M.V."/>
            <person name="Heger A."/>
            <person name="Hillier L."/>
            <person name="Hinrichs A.S."/>
            <person name="Holmes I."/>
            <person name="Hoskins R.A."/>
            <person name="Hubisz M.J."/>
            <person name="Hultmark D."/>
            <person name="Huntley M.A."/>
            <person name="Jaffe D.B."/>
            <person name="Jagadeeshan S."/>
            <person name="Jeck W.R."/>
            <person name="Johnson J."/>
            <person name="Jones C.D."/>
            <person name="Jordan W.C."/>
            <person name="Karpen G.H."/>
            <person name="Kataoka E."/>
            <person name="Keightley P.D."/>
            <person name="Kheradpour P."/>
            <person name="Kirkness E.F."/>
            <person name="Koerich L.B."/>
            <person name="Kristiansen K."/>
            <person name="Kudrna D."/>
            <person name="Kulathinal R.J."/>
            <person name="Kumar S."/>
            <person name="Kwok R."/>
            <person name="Lander E."/>
            <person name="Langley C.H."/>
            <person name="Lapoint R."/>
            <person name="Lazzaro B.P."/>
            <person name="Lee S.J."/>
            <person name="Levesque L."/>
            <person name="Li R."/>
            <person name="Lin C.F."/>
            <person name="Lin M.F."/>
            <person name="Lindblad-Toh K."/>
            <person name="Llopart A."/>
            <person name="Long M."/>
            <person name="Low L."/>
            <person name="Lozovsky E."/>
            <person name="Lu J."/>
            <person name="Luo M."/>
            <person name="Machado C.A."/>
            <person name="Makalowski W."/>
            <person name="Marzo M."/>
            <person name="Matsuda M."/>
            <person name="Matzkin L."/>
            <person name="McAllister B."/>
            <person name="McBride C.S."/>
            <person name="McKernan B."/>
            <person name="McKernan K."/>
            <person name="Mendez-Lago M."/>
            <person name="Minx P."/>
            <person name="Mollenhauer M.U."/>
            <person name="Montooth K."/>
            <person name="Mount S.M."/>
            <person name="Mu X."/>
            <person name="Myers E."/>
            <person name="Negre B."/>
            <person name="Newfeld S."/>
            <person name="Nielsen R."/>
            <person name="Noor M.A."/>
            <person name="O'Grady P."/>
            <person name="Pachter L."/>
            <person name="Papaceit M."/>
            <person name="Parisi M.J."/>
            <person name="Parisi M."/>
            <person name="Parts L."/>
            <person name="Pedersen J.S."/>
            <person name="Pesole G."/>
            <person name="Phillippy A.M."/>
            <person name="Ponting C.P."/>
            <person name="Pop M."/>
            <person name="Porcelli D."/>
            <person name="Powell J.R."/>
            <person name="Prohaska S."/>
            <person name="Pruitt K."/>
            <person name="Puig M."/>
            <person name="Quesneville H."/>
            <person name="Ram K.R."/>
            <person name="Rand D."/>
            <person name="Rasmussen M.D."/>
            <person name="Reed L.K."/>
            <person name="Reenan R."/>
            <person name="Reily A."/>
            <person name="Remington K.A."/>
            <person name="Rieger T.T."/>
            <person name="Ritchie M.G."/>
            <person name="Robin C."/>
            <person name="Rogers Y.H."/>
            <person name="Rohde C."/>
            <person name="Rozas J."/>
            <person name="Rubenfield M.J."/>
            <person name="Ruiz A."/>
            <person name="Russo S."/>
            <person name="Salzberg S.L."/>
            <person name="Sanchez-Gracia A."/>
            <person name="Saranga D.J."/>
            <person name="Sato H."/>
            <person name="Schaeffer S.W."/>
            <person name="Schatz M.C."/>
            <person name="Schlenke T."/>
            <person name="Schwartz R."/>
            <person name="Segarra C."/>
            <person name="Singh R.S."/>
            <person name="Sirot L."/>
            <person name="Sirota M."/>
            <person name="Sisneros N.B."/>
            <person name="Smith C.D."/>
            <person name="Smith T.F."/>
            <person name="Spieth J."/>
            <person name="Stage D.E."/>
            <person name="Stark A."/>
            <person name="Stephan W."/>
            <person name="Strausberg R.L."/>
            <person name="Strempel S."/>
            <person name="Sturgill D."/>
            <person name="Sutton G."/>
            <person name="Sutton G.G."/>
            <person name="Tao W."/>
            <person name="Teichmann S."/>
            <person name="Tobari Y.N."/>
            <person name="Tomimura Y."/>
            <person name="Tsolas J.M."/>
            <person name="Valente V.L."/>
            <person name="Venter E."/>
            <person name="Venter J.C."/>
            <person name="Vicario S."/>
            <person name="Vieira F.G."/>
            <person name="Vilella A.J."/>
            <person name="Villasante A."/>
            <person name="Walenz B."/>
            <person name="Wang J."/>
            <person name="Wasserman M."/>
            <person name="Watts T."/>
            <person name="Wilson D."/>
            <person name="Wilson R.K."/>
            <person name="Wing R.A."/>
            <person name="Wolfner M.F."/>
            <person name="Wong A."/>
            <person name="Wong G.K."/>
            <person name="Wu C.I."/>
            <person name="Wu G."/>
            <person name="Yamamoto D."/>
            <person name="Yang H.P."/>
            <person name="Yang S.P."/>
            <person name="Yorke J.A."/>
            <person name="Yoshida K."/>
            <person name="Zdobnov E."/>
            <person name="Zhang P."/>
            <person name="Zhang Y."/>
            <person name="Zimin A.V."/>
            <person name="Baldwin J."/>
            <person name="Abdouelleil A."/>
            <person name="Abdulkadir J."/>
            <person name="Abebe A."/>
            <person name="Abera B."/>
            <person name="Abreu J."/>
            <person name="Acer S.C."/>
            <person name="Aftuck L."/>
            <person name="Alexander A."/>
            <person name="An P."/>
            <person name="Anderson E."/>
            <person name="Anderson S."/>
            <person name="Arachi H."/>
            <person name="Azer M."/>
            <person name="Bachantsang P."/>
            <person name="Barry A."/>
            <person name="Bayul T."/>
            <person name="Berlin A."/>
            <person name="Bessette D."/>
            <person name="Bloom T."/>
            <person name="Blye J."/>
            <person name="Boguslavskiy L."/>
            <person name="Bonnet C."/>
            <person name="Boukhgalter B."/>
            <person name="Bourzgui I."/>
            <person name="Brown A."/>
            <person name="Cahill P."/>
            <person name="Channer S."/>
            <person name="Cheshatsang Y."/>
            <person name="Chuda L."/>
            <person name="Citroen M."/>
            <person name="Collymore A."/>
            <person name="Cooke P."/>
            <person name="Costello M."/>
            <person name="D'Aco K."/>
            <person name="Daza R."/>
            <person name="De Haan G."/>
            <person name="DeGray S."/>
            <person name="DeMaso C."/>
            <person name="Dhargay N."/>
            <person name="Dooley K."/>
            <person name="Dooley E."/>
            <person name="Doricent M."/>
            <person name="Dorje P."/>
            <person name="Dorjee K."/>
            <person name="Dupes A."/>
            <person name="Elong R."/>
            <person name="Falk J."/>
            <person name="Farina A."/>
            <person name="Faro S."/>
            <person name="Ferguson D."/>
            <person name="Fisher S."/>
            <person name="Foley C.D."/>
            <person name="Franke A."/>
            <person name="Friedrich D."/>
            <person name="Gadbois L."/>
            <person name="Gearin G."/>
            <person name="Gearin C.R."/>
            <person name="Giannoukos G."/>
            <person name="Goode T."/>
            <person name="Graham J."/>
            <person name="Grandbois E."/>
            <person name="Grewal S."/>
            <person name="Gyaltsen K."/>
            <person name="Hafez N."/>
            <person name="Hagos B."/>
            <person name="Hall J."/>
            <person name="Henson C."/>
            <person name="Hollinger A."/>
            <person name="Honan T."/>
            <person name="Huard M.D."/>
            <person name="Hughes L."/>
            <person name="Hurhula B."/>
            <person name="Husby M.E."/>
            <person name="Kamat A."/>
            <person name="Kanga B."/>
            <person name="Kashin S."/>
            <person name="Khazanovich D."/>
            <person name="Kisner P."/>
            <person name="Lance K."/>
            <person name="Lara M."/>
            <person name="Lee W."/>
            <person name="Lennon N."/>
            <person name="Letendre F."/>
            <person name="LeVine R."/>
            <person name="Lipovsky A."/>
            <person name="Liu X."/>
            <person name="Liu J."/>
            <person name="Liu S."/>
            <person name="Lokyitsang T."/>
            <person name="Lokyitsang Y."/>
            <person name="Lubonja R."/>
            <person name="Lui A."/>
            <person name="MacDonald P."/>
            <person name="Magnisalis V."/>
            <person name="Maru K."/>
            <person name="Matthews C."/>
            <person name="McCusker W."/>
            <person name="McDonough S."/>
            <person name="Mehta T."/>
            <person name="Meldrim J."/>
            <person name="Meneus L."/>
            <person name="Mihai O."/>
            <person name="Mihalev A."/>
            <person name="Mihova T."/>
            <person name="Mittelman R."/>
            <person name="Mlenga V."/>
            <person name="Montmayeur A."/>
            <person name="Mulrain L."/>
            <person name="Navidi A."/>
            <person name="Naylor J."/>
            <person name="Negash T."/>
            <person name="Nguyen T."/>
            <person name="Nguyen N."/>
            <person name="Nicol R."/>
            <person name="Norbu C."/>
            <person name="Norbu N."/>
            <person name="Novod N."/>
            <person name="O'Neill B."/>
            <person name="Osman S."/>
            <person name="Markiewicz E."/>
            <person name="Oyono O.L."/>
            <person name="Patti C."/>
            <person name="Phunkhang P."/>
            <person name="Pierre F."/>
            <person name="Priest M."/>
            <person name="Raghuraman S."/>
            <person name="Rege F."/>
            <person name="Reyes R."/>
            <person name="Rise C."/>
            <person name="Rogov P."/>
            <person name="Ross K."/>
            <person name="Ryan E."/>
            <person name="Settipalli S."/>
            <person name="Shea T."/>
            <person name="Sherpa N."/>
            <person name="Shi L."/>
            <person name="Shih D."/>
            <person name="Sparrow T."/>
            <person name="Spaulding J."/>
            <person name="Stalker J."/>
            <person name="Stange-Thomann N."/>
            <person name="Stavropoulos S."/>
            <person name="Stone C."/>
            <person name="Strader C."/>
            <person name="Tesfaye S."/>
            <person name="Thomson T."/>
            <person name="Thoulutsang Y."/>
            <person name="Thoulutsang D."/>
            <person name="Topham K."/>
            <person name="Topping I."/>
            <person name="Tsamla T."/>
            <person name="Vassiliev H."/>
            <person name="Vo A."/>
            <person name="Wangchuk T."/>
            <person name="Wangdi T."/>
            <person name="Weiand M."/>
            <person name="Wilkinson J."/>
            <person name="Wilson A."/>
            <person name="Yadav S."/>
            <person name="Young G."/>
            <person name="Yu Q."/>
            <person name="Zembek L."/>
            <person name="Zhong D."/>
            <person name="Zimmer A."/>
            <person name="Zwirko Z."/>
            <person name="Jaffe D.B."/>
            <person name="Alvarez P."/>
            <person name="Brockman W."/>
            <person name="Butler J."/>
            <person name="Chin C."/>
            <person name="Gnerre S."/>
            <person name="Grabherr M."/>
            <person name="Kleber M."/>
            <person name="Mauceli E."/>
            <person name="MacCallum I."/>
        </authorList>
    </citation>
    <scope>NUCLEOTIDE SEQUENCE [LARGE SCALE GENOMIC DNA]</scope>
    <source>
        <strain evidence="2 3">TSC#14021-0224.01</strain>
    </source>
</reference>
<dbReference type="OMA" id="SRLNIWH"/>
<evidence type="ECO:0000313" key="2">
    <source>
        <dbReference type="EMBL" id="EDV48552.1"/>
    </source>
</evidence>
<dbReference type="OrthoDB" id="7848443at2759"/>
<dbReference type="HOGENOM" id="CLU_153420_0_0_1"/>
<protein>
    <submittedName>
        <fullName evidence="2">GG16302</fullName>
    </submittedName>
</protein>
<dbReference type="AlphaFoldDB" id="B3P3A0"/>
<reference evidence="2 3" key="2">
    <citation type="journal article" date="2008" name="Bioinformatics">
        <title>Assembly reconciliation.</title>
        <authorList>
            <person name="Zimin A.V."/>
            <person name="Smith D.R."/>
            <person name="Sutton G."/>
            <person name="Yorke J.A."/>
        </authorList>
    </citation>
    <scope>NUCLEOTIDE SEQUENCE [LARGE SCALE GENOMIC DNA]</scope>
    <source>
        <strain evidence="2 3">TSC#14021-0224.01</strain>
    </source>
</reference>
<proteinExistence type="predicted"/>
<organism evidence="2 3">
    <name type="scientific">Drosophila erecta</name>
    <name type="common">Fruit fly</name>
    <dbReference type="NCBI Taxonomy" id="7220"/>
    <lineage>
        <taxon>Eukaryota</taxon>
        <taxon>Metazoa</taxon>
        <taxon>Ecdysozoa</taxon>
        <taxon>Arthropoda</taxon>
        <taxon>Hexapoda</taxon>
        <taxon>Insecta</taxon>
        <taxon>Pterygota</taxon>
        <taxon>Neoptera</taxon>
        <taxon>Endopterygota</taxon>
        <taxon>Diptera</taxon>
        <taxon>Brachycera</taxon>
        <taxon>Muscomorpha</taxon>
        <taxon>Ephydroidea</taxon>
        <taxon>Drosophilidae</taxon>
        <taxon>Drosophila</taxon>
        <taxon>Sophophora</taxon>
    </lineage>
</organism>
<dbReference type="Proteomes" id="UP000008711">
    <property type="component" value="Unassembled WGS sequence"/>
</dbReference>
<sequence>MGWLSTTFGIILLTLLFTIWISAHPRWDQVAKEVASKMNYNEPDRIQKATKAAKKAETKIYDFYVRKLENQKKVAAREILDNAYFETVHCIKTFYEGGMELQFNDCMQHVIDLHIGRLKSLLQITTERYSSGASRLNIWHW</sequence>
<keyword evidence="1" id="KW-0732">Signal</keyword>
<evidence type="ECO:0000256" key="1">
    <source>
        <dbReference type="SAM" id="SignalP"/>
    </source>
</evidence>
<accession>B3P3A0</accession>
<dbReference type="PhylomeDB" id="B3P3A0"/>
<dbReference type="EMBL" id="CH954181">
    <property type="protein sequence ID" value="EDV48552.1"/>
    <property type="molecule type" value="Genomic_DNA"/>
</dbReference>